<dbReference type="InterPro" id="IPR036291">
    <property type="entry name" value="NAD(P)-bd_dom_sf"/>
</dbReference>
<dbReference type="GO" id="GO:0035925">
    <property type="term" value="F:mRNA 3'-UTR AU-rich region binding"/>
    <property type="evidence" value="ECO:0007669"/>
    <property type="project" value="TreeGrafter"/>
</dbReference>
<dbReference type="PANTHER" id="PTHR48106">
    <property type="entry name" value="QUINONE OXIDOREDUCTASE PIG3-RELATED"/>
    <property type="match status" value="1"/>
</dbReference>
<keyword evidence="5" id="KW-1185">Reference proteome</keyword>
<dbReference type="InterPro" id="IPR011032">
    <property type="entry name" value="GroES-like_sf"/>
</dbReference>
<feature type="domain" description="Enoyl reductase (ER)" evidence="3">
    <location>
        <begin position="26"/>
        <end position="262"/>
    </location>
</feature>
<comment type="caution">
    <text evidence="4">The sequence shown here is derived from an EMBL/GenBank/DDBJ whole genome shotgun (WGS) entry which is preliminary data.</text>
</comment>
<dbReference type="PANTHER" id="PTHR48106:SF13">
    <property type="entry name" value="QUINONE OXIDOREDUCTASE-RELATED"/>
    <property type="match status" value="1"/>
</dbReference>
<keyword evidence="1" id="KW-0521">NADP</keyword>
<dbReference type="Pfam" id="PF00107">
    <property type="entry name" value="ADH_zinc_N"/>
    <property type="match status" value="1"/>
</dbReference>
<evidence type="ECO:0000313" key="5">
    <source>
        <dbReference type="Proteomes" id="UP000717696"/>
    </source>
</evidence>
<dbReference type="Proteomes" id="UP000717696">
    <property type="component" value="Unassembled WGS sequence"/>
</dbReference>
<dbReference type="Gene3D" id="3.90.180.10">
    <property type="entry name" value="Medium-chain alcohol dehydrogenases, catalytic domain"/>
    <property type="match status" value="2"/>
</dbReference>
<dbReference type="InterPro" id="IPR013149">
    <property type="entry name" value="ADH-like_C"/>
</dbReference>
<protein>
    <recommendedName>
        <fullName evidence="3">Enoyl reductase (ER) domain-containing protein</fullName>
    </recommendedName>
</protein>
<dbReference type="InterPro" id="IPR013154">
    <property type="entry name" value="ADH-like_N"/>
</dbReference>
<evidence type="ECO:0000259" key="3">
    <source>
        <dbReference type="SMART" id="SM00829"/>
    </source>
</evidence>
<evidence type="ECO:0000256" key="1">
    <source>
        <dbReference type="ARBA" id="ARBA00022857"/>
    </source>
</evidence>
<evidence type="ECO:0000256" key="2">
    <source>
        <dbReference type="ARBA" id="ARBA00023002"/>
    </source>
</evidence>
<dbReference type="OrthoDB" id="48317at2759"/>
<dbReference type="Gene3D" id="3.40.50.720">
    <property type="entry name" value="NAD(P)-binding Rossmann-like Domain"/>
    <property type="match status" value="1"/>
</dbReference>
<dbReference type="GO" id="GO:0070402">
    <property type="term" value="F:NADPH binding"/>
    <property type="evidence" value="ECO:0007669"/>
    <property type="project" value="TreeGrafter"/>
</dbReference>
<dbReference type="InterPro" id="IPR020843">
    <property type="entry name" value="ER"/>
</dbReference>
<dbReference type="Pfam" id="PF08240">
    <property type="entry name" value="ADH_N"/>
    <property type="match status" value="1"/>
</dbReference>
<name>A0A9P9CXT2_9HYPO</name>
<organism evidence="4 5">
    <name type="scientific">Dactylonectria estremocensis</name>
    <dbReference type="NCBI Taxonomy" id="1079267"/>
    <lineage>
        <taxon>Eukaryota</taxon>
        <taxon>Fungi</taxon>
        <taxon>Dikarya</taxon>
        <taxon>Ascomycota</taxon>
        <taxon>Pezizomycotina</taxon>
        <taxon>Sordariomycetes</taxon>
        <taxon>Hypocreomycetidae</taxon>
        <taxon>Hypocreales</taxon>
        <taxon>Nectriaceae</taxon>
        <taxon>Dactylonectria</taxon>
    </lineage>
</organism>
<dbReference type="SMART" id="SM00829">
    <property type="entry name" value="PKS_ER"/>
    <property type="match status" value="1"/>
</dbReference>
<reference evidence="4" key="1">
    <citation type="journal article" date="2021" name="Nat. Commun.">
        <title>Genetic determinants of endophytism in the Arabidopsis root mycobiome.</title>
        <authorList>
            <person name="Mesny F."/>
            <person name="Miyauchi S."/>
            <person name="Thiergart T."/>
            <person name="Pickel B."/>
            <person name="Atanasova L."/>
            <person name="Karlsson M."/>
            <person name="Huettel B."/>
            <person name="Barry K.W."/>
            <person name="Haridas S."/>
            <person name="Chen C."/>
            <person name="Bauer D."/>
            <person name="Andreopoulos W."/>
            <person name="Pangilinan J."/>
            <person name="LaButti K."/>
            <person name="Riley R."/>
            <person name="Lipzen A."/>
            <person name="Clum A."/>
            <person name="Drula E."/>
            <person name="Henrissat B."/>
            <person name="Kohler A."/>
            <person name="Grigoriev I.V."/>
            <person name="Martin F.M."/>
            <person name="Hacquard S."/>
        </authorList>
    </citation>
    <scope>NUCLEOTIDE SEQUENCE</scope>
    <source>
        <strain evidence="4">MPI-CAGE-AT-0021</strain>
    </source>
</reference>
<dbReference type="SUPFAM" id="SSF50129">
    <property type="entry name" value="GroES-like"/>
    <property type="match status" value="1"/>
</dbReference>
<proteinExistence type="predicted"/>
<dbReference type="GO" id="GO:0003960">
    <property type="term" value="F:quinone reductase (NADPH) activity"/>
    <property type="evidence" value="ECO:0007669"/>
    <property type="project" value="TreeGrafter"/>
</dbReference>
<dbReference type="SUPFAM" id="SSF51735">
    <property type="entry name" value="NAD(P)-binding Rossmann-fold domains"/>
    <property type="match status" value="1"/>
</dbReference>
<dbReference type="EMBL" id="JAGMUU010000070">
    <property type="protein sequence ID" value="KAH7109575.1"/>
    <property type="molecule type" value="Genomic_DNA"/>
</dbReference>
<dbReference type="GO" id="GO:0005829">
    <property type="term" value="C:cytosol"/>
    <property type="evidence" value="ECO:0007669"/>
    <property type="project" value="TreeGrafter"/>
</dbReference>
<accession>A0A9P9CXT2</accession>
<dbReference type="AlphaFoldDB" id="A0A9P9CXT2"/>
<gene>
    <name evidence="4" type="ORF">B0J13DRAFT_516904</name>
</gene>
<keyword evidence="2" id="KW-0560">Oxidoreductase</keyword>
<evidence type="ECO:0000313" key="4">
    <source>
        <dbReference type="EMBL" id="KAH7109575.1"/>
    </source>
</evidence>
<sequence length="274" mass="29353">MPFTLSMPNTSITPDQPGRWVVTEFGTPSVLKWETWDPTSELSGENVLVRIIVAGIAGADNIQRTGGYPVPQTSKPGFTPGYDCVGEVIALGDSMIGTCSPSKFDYVRSLGVEPIDRNASDLVEQVRALTGGEGVDVAYDAVCSEGSLQNSLAATKAEIGQVIVIGIMSEISADGSGIARSVKDTLALRLKERMRFFAIGQDHYQDGKWEPGTFLADFNIILEKVRSGELEPAIAKLFHLSEAIQAHDDLISGSVVKGKMLFIVDADVAAQYGL</sequence>